<dbReference type="EMBL" id="CM008051">
    <property type="protein sequence ID" value="PVH36356.1"/>
    <property type="molecule type" value="Genomic_DNA"/>
</dbReference>
<evidence type="ECO:0000256" key="1">
    <source>
        <dbReference type="SAM" id="MobiDB-lite"/>
    </source>
</evidence>
<sequence>MHLHQLSTITGYRLCPVTRMSHNSKTKTSQDESRHPYTSSTLMSTKGGIAETLAPAVPALHQESKNFVHK</sequence>
<protein>
    <submittedName>
        <fullName evidence="2">Uncharacterized protein</fullName>
    </submittedName>
</protein>
<accession>A0A2T8IFE0</accession>
<proteinExistence type="predicted"/>
<name>A0A2T8IFE0_9POAL</name>
<dbReference type="Gramene" id="PVH36356">
    <property type="protein sequence ID" value="PVH36356"/>
    <property type="gene ID" value="PAHAL_6G057100"/>
</dbReference>
<dbReference type="Proteomes" id="UP000243499">
    <property type="component" value="Chromosome 6"/>
</dbReference>
<evidence type="ECO:0000313" key="2">
    <source>
        <dbReference type="EMBL" id="PVH36356.1"/>
    </source>
</evidence>
<organism evidence="2">
    <name type="scientific">Panicum hallii</name>
    <dbReference type="NCBI Taxonomy" id="206008"/>
    <lineage>
        <taxon>Eukaryota</taxon>
        <taxon>Viridiplantae</taxon>
        <taxon>Streptophyta</taxon>
        <taxon>Embryophyta</taxon>
        <taxon>Tracheophyta</taxon>
        <taxon>Spermatophyta</taxon>
        <taxon>Magnoliopsida</taxon>
        <taxon>Liliopsida</taxon>
        <taxon>Poales</taxon>
        <taxon>Poaceae</taxon>
        <taxon>PACMAD clade</taxon>
        <taxon>Panicoideae</taxon>
        <taxon>Panicodae</taxon>
        <taxon>Paniceae</taxon>
        <taxon>Panicinae</taxon>
        <taxon>Panicum</taxon>
        <taxon>Panicum sect. Panicum</taxon>
    </lineage>
</organism>
<gene>
    <name evidence="2" type="ORF">PAHAL_6G057100</name>
</gene>
<dbReference type="AlphaFoldDB" id="A0A2T8IFE0"/>
<reference evidence="2" key="1">
    <citation type="submission" date="2018-04" db="EMBL/GenBank/DDBJ databases">
        <title>WGS assembly of Panicum hallii.</title>
        <authorList>
            <person name="Lovell J."/>
            <person name="Jenkins J."/>
            <person name="Lowry D."/>
            <person name="Mamidi S."/>
            <person name="Sreedasyam A."/>
            <person name="Weng X."/>
            <person name="Barry K."/>
            <person name="Bonette J."/>
            <person name="Campitelli B."/>
            <person name="Daum C."/>
            <person name="Gordon S."/>
            <person name="Gould B."/>
            <person name="Lipzen A."/>
            <person name="Macqueen A."/>
            <person name="Palacio-Mejia J."/>
            <person name="Plott C."/>
            <person name="Shakirov E."/>
            <person name="Shu S."/>
            <person name="Yoshinaga Y."/>
            <person name="Zane M."/>
            <person name="Rokhsar D."/>
            <person name="Grimwood J."/>
            <person name="Schmutz J."/>
            <person name="Juenger T."/>
        </authorList>
    </citation>
    <scope>NUCLEOTIDE SEQUENCE [LARGE SCALE GENOMIC DNA]</scope>
    <source>
        <strain evidence="2">FIL2</strain>
    </source>
</reference>
<feature type="region of interest" description="Disordered" evidence="1">
    <location>
        <begin position="17"/>
        <end position="46"/>
    </location>
</feature>